<dbReference type="GO" id="GO:0015074">
    <property type="term" value="P:DNA integration"/>
    <property type="evidence" value="ECO:0007669"/>
    <property type="project" value="InterPro"/>
</dbReference>
<evidence type="ECO:0000259" key="1">
    <source>
        <dbReference type="PROSITE" id="PS50994"/>
    </source>
</evidence>
<dbReference type="InterPro" id="IPR036397">
    <property type="entry name" value="RNaseH_sf"/>
</dbReference>
<dbReference type="EMBL" id="LXQA010185117">
    <property type="protein sequence ID" value="MCI31167.1"/>
    <property type="molecule type" value="Genomic_DNA"/>
</dbReference>
<dbReference type="Gene3D" id="3.30.420.10">
    <property type="entry name" value="Ribonuclease H-like superfamily/Ribonuclease H"/>
    <property type="match status" value="1"/>
</dbReference>
<dbReference type="Pfam" id="PF17921">
    <property type="entry name" value="Integrase_H2C2"/>
    <property type="match status" value="1"/>
</dbReference>
<dbReference type="SUPFAM" id="SSF53098">
    <property type="entry name" value="Ribonuclease H-like"/>
    <property type="match status" value="1"/>
</dbReference>
<protein>
    <recommendedName>
        <fullName evidence="1">Integrase catalytic domain-containing protein</fullName>
    </recommendedName>
</protein>
<accession>A0A392R4K0</accession>
<reference evidence="2 3" key="1">
    <citation type="journal article" date="2018" name="Front. Plant Sci.">
        <title>Red Clover (Trifolium pratense) and Zigzag Clover (T. medium) - A Picture of Genomic Similarities and Differences.</title>
        <authorList>
            <person name="Dluhosova J."/>
            <person name="Istvanek J."/>
            <person name="Nedelnik J."/>
            <person name="Repkova J."/>
        </authorList>
    </citation>
    <scope>NUCLEOTIDE SEQUENCE [LARGE SCALE GENOMIC DNA]</scope>
    <source>
        <strain evidence="3">cv. 10/8</strain>
        <tissue evidence="2">Leaf</tissue>
    </source>
</reference>
<dbReference type="AlphaFoldDB" id="A0A392R4K0"/>
<evidence type="ECO:0000313" key="3">
    <source>
        <dbReference type="Proteomes" id="UP000265520"/>
    </source>
</evidence>
<proteinExistence type="predicted"/>
<name>A0A392R4K0_9FABA</name>
<dbReference type="InterPro" id="IPR012337">
    <property type="entry name" value="RNaseH-like_sf"/>
</dbReference>
<dbReference type="PANTHER" id="PTHR37984:SF5">
    <property type="entry name" value="PROTEIN NYNRIN-LIKE"/>
    <property type="match status" value="1"/>
</dbReference>
<dbReference type="Gene3D" id="1.10.340.70">
    <property type="match status" value="1"/>
</dbReference>
<dbReference type="InterPro" id="IPR001584">
    <property type="entry name" value="Integrase_cat-core"/>
</dbReference>
<comment type="caution">
    <text evidence="2">The sequence shown here is derived from an EMBL/GenBank/DDBJ whole genome shotgun (WGS) entry which is preliminary data.</text>
</comment>
<keyword evidence="3" id="KW-1185">Reference proteome</keyword>
<dbReference type="InterPro" id="IPR050951">
    <property type="entry name" value="Retrovirus_Pol_polyprotein"/>
</dbReference>
<dbReference type="GO" id="GO:0003676">
    <property type="term" value="F:nucleic acid binding"/>
    <property type="evidence" value="ECO:0007669"/>
    <property type="project" value="InterPro"/>
</dbReference>
<organism evidence="2 3">
    <name type="scientific">Trifolium medium</name>
    <dbReference type="NCBI Taxonomy" id="97028"/>
    <lineage>
        <taxon>Eukaryota</taxon>
        <taxon>Viridiplantae</taxon>
        <taxon>Streptophyta</taxon>
        <taxon>Embryophyta</taxon>
        <taxon>Tracheophyta</taxon>
        <taxon>Spermatophyta</taxon>
        <taxon>Magnoliopsida</taxon>
        <taxon>eudicotyledons</taxon>
        <taxon>Gunneridae</taxon>
        <taxon>Pentapetalae</taxon>
        <taxon>rosids</taxon>
        <taxon>fabids</taxon>
        <taxon>Fabales</taxon>
        <taxon>Fabaceae</taxon>
        <taxon>Papilionoideae</taxon>
        <taxon>50 kb inversion clade</taxon>
        <taxon>NPAAA clade</taxon>
        <taxon>Hologalegina</taxon>
        <taxon>IRL clade</taxon>
        <taxon>Trifolieae</taxon>
        <taxon>Trifolium</taxon>
    </lineage>
</organism>
<dbReference type="PANTHER" id="PTHR37984">
    <property type="entry name" value="PROTEIN CBG26694"/>
    <property type="match status" value="1"/>
</dbReference>
<dbReference type="Proteomes" id="UP000265520">
    <property type="component" value="Unassembled WGS sequence"/>
</dbReference>
<dbReference type="InterPro" id="IPR041588">
    <property type="entry name" value="Integrase_H2C2"/>
</dbReference>
<feature type="non-terminal residue" evidence="2">
    <location>
        <position position="135"/>
    </location>
</feature>
<sequence>MGRYIGGRSLARKALRAGFYCPTMQTDAKEHVKKCNKCQRYSDMHLALPSELRSLLSPWPFAWWGMGILGSFPTASGQNMYLIVVVDYFTKWIDAEPLAKISAFNILRFFKRSVLARFGVPLDVVTDYGTQFTDR</sequence>
<dbReference type="PROSITE" id="PS50994">
    <property type="entry name" value="INTEGRASE"/>
    <property type="match status" value="1"/>
</dbReference>
<evidence type="ECO:0000313" key="2">
    <source>
        <dbReference type="EMBL" id="MCI31167.1"/>
    </source>
</evidence>
<feature type="domain" description="Integrase catalytic" evidence="1">
    <location>
        <begin position="56"/>
        <end position="135"/>
    </location>
</feature>